<proteinExistence type="predicted"/>
<comment type="caution">
    <text evidence="1">The sequence shown here is derived from an EMBL/GenBank/DDBJ whole genome shotgun (WGS) entry which is preliminary data.</text>
</comment>
<gene>
    <name evidence="1" type="ORF">O6H91_02G149300</name>
</gene>
<evidence type="ECO:0000313" key="1">
    <source>
        <dbReference type="EMBL" id="KAJ7567468.1"/>
    </source>
</evidence>
<accession>A0ACC2ELW0</accession>
<protein>
    <submittedName>
        <fullName evidence="1">Uncharacterized protein</fullName>
    </submittedName>
</protein>
<name>A0ACC2ELW0_DIPCM</name>
<evidence type="ECO:0000313" key="2">
    <source>
        <dbReference type="Proteomes" id="UP001162992"/>
    </source>
</evidence>
<dbReference type="EMBL" id="CM055093">
    <property type="protein sequence ID" value="KAJ7567468.1"/>
    <property type="molecule type" value="Genomic_DNA"/>
</dbReference>
<reference evidence="2" key="1">
    <citation type="journal article" date="2024" name="Proc. Natl. Acad. Sci. U.S.A.">
        <title>Extraordinary preservation of gene collinearity over three hundred million years revealed in homosporous lycophytes.</title>
        <authorList>
            <person name="Li C."/>
            <person name="Wickell D."/>
            <person name="Kuo L.Y."/>
            <person name="Chen X."/>
            <person name="Nie B."/>
            <person name="Liao X."/>
            <person name="Peng D."/>
            <person name="Ji J."/>
            <person name="Jenkins J."/>
            <person name="Williams M."/>
            <person name="Shu S."/>
            <person name="Plott C."/>
            <person name="Barry K."/>
            <person name="Rajasekar S."/>
            <person name="Grimwood J."/>
            <person name="Han X."/>
            <person name="Sun S."/>
            <person name="Hou Z."/>
            <person name="He W."/>
            <person name="Dai G."/>
            <person name="Sun C."/>
            <person name="Schmutz J."/>
            <person name="Leebens-Mack J.H."/>
            <person name="Li F.W."/>
            <person name="Wang L."/>
        </authorList>
    </citation>
    <scope>NUCLEOTIDE SEQUENCE [LARGE SCALE GENOMIC DNA]</scope>
    <source>
        <strain evidence="2">cv. PW_Plant_1</strain>
    </source>
</reference>
<keyword evidence="2" id="KW-1185">Reference proteome</keyword>
<sequence length="308" mass="33927">MKQVLLVVLFFFLNGLAFAILVTQPSLNLSYHNGPILSRDPLEVHILFYGSFSHSQKAIVRAFLSSISTPTKAKDVFTVQKWWSITRGYVDLSGSVVAQNVEISGESTDVYYRLGKILTTSNLTSLVLQYLQNSAASPNSLHLVVTAADVFVEGFCQDVCGQHLYTYPTVETNWKMLPYAWVGNAESQCPTFCAWRYAKSKYGSPTKPLKAPNGVGMDGLIFTLANVLVGVVTNPFQNAYYQGDASVVVEAVGACMDKHALGFDPSYPDKILKANKTGASYNVHGIRSYKFLVPFIWNPQTHSCAIQP</sequence>
<organism evidence="1 2">
    <name type="scientific">Diphasiastrum complanatum</name>
    <name type="common">Issler's clubmoss</name>
    <name type="synonym">Lycopodium complanatum</name>
    <dbReference type="NCBI Taxonomy" id="34168"/>
    <lineage>
        <taxon>Eukaryota</taxon>
        <taxon>Viridiplantae</taxon>
        <taxon>Streptophyta</taxon>
        <taxon>Embryophyta</taxon>
        <taxon>Tracheophyta</taxon>
        <taxon>Lycopodiopsida</taxon>
        <taxon>Lycopodiales</taxon>
        <taxon>Lycopodiaceae</taxon>
        <taxon>Lycopodioideae</taxon>
        <taxon>Diphasiastrum</taxon>
    </lineage>
</organism>
<dbReference type="Proteomes" id="UP001162992">
    <property type="component" value="Chromosome 2"/>
</dbReference>